<evidence type="ECO:0000256" key="8">
    <source>
        <dbReference type="SAM" id="MobiDB-lite"/>
    </source>
</evidence>
<evidence type="ECO:0000256" key="5">
    <source>
        <dbReference type="ARBA" id="ARBA00022970"/>
    </source>
</evidence>
<dbReference type="GO" id="GO:0080143">
    <property type="term" value="P:regulation of amino acid export"/>
    <property type="evidence" value="ECO:0007669"/>
    <property type="project" value="UniProtKB-ARBA"/>
</dbReference>
<evidence type="ECO:0000256" key="4">
    <source>
        <dbReference type="ARBA" id="ARBA00022692"/>
    </source>
</evidence>
<dbReference type="PANTHER" id="PTHR33228:SF76">
    <property type="entry name" value="PROTEIN GLUTAMINE DUMPER 7"/>
    <property type="match status" value="1"/>
</dbReference>
<name>A0ABD3U6L8_9LAMI</name>
<keyword evidence="11" id="KW-1185">Reference proteome</keyword>
<dbReference type="PANTHER" id="PTHR33228">
    <property type="entry name" value="PROTEIN GLUTAMINE DUMPER 4-RELATED"/>
    <property type="match status" value="1"/>
</dbReference>
<evidence type="ECO:0000256" key="2">
    <source>
        <dbReference type="ARBA" id="ARBA00009977"/>
    </source>
</evidence>
<evidence type="ECO:0000256" key="3">
    <source>
        <dbReference type="ARBA" id="ARBA00022448"/>
    </source>
</evidence>
<evidence type="ECO:0000256" key="7">
    <source>
        <dbReference type="ARBA" id="ARBA00023136"/>
    </source>
</evidence>
<comment type="similarity">
    <text evidence="2">Belongs to the GLUTAMINE DUMPER 1 (TC 9.B.60) family.</text>
</comment>
<dbReference type="GO" id="GO:0006865">
    <property type="term" value="P:amino acid transport"/>
    <property type="evidence" value="ECO:0007669"/>
    <property type="project" value="UniProtKB-KW"/>
</dbReference>
<feature type="region of interest" description="Disordered" evidence="8">
    <location>
        <begin position="1"/>
        <end position="20"/>
    </location>
</feature>
<evidence type="ECO:0000256" key="9">
    <source>
        <dbReference type="SAM" id="Phobius"/>
    </source>
</evidence>
<keyword evidence="5" id="KW-0029">Amino-acid transport</keyword>
<gene>
    <name evidence="10" type="ORF">ACJIZ3_001959</name>
</gene>
<dbReference type="AlphaFoldDB" id="A0ABD3U6L8"/>
<comment type="caution">
    <text evidence="10">The sequence shown here is derived from an EMBL/GenBank/DDBJ whole genome shotgun (WGS) entry which is preliminary data.</text>
</comment>
<accession>A0ABD3U6L8</accession>
<proteinExistence type="inferred from homology"/>
<feature type="region of interest" description="Disordered" evidence="8">
    <location>
        <begin position="56"/>
        <end position="76"/>
    </location>
</feature>
<evidence type="ECO:0000256" key="6">
    <source>
        <dbReference type="ARBA" id="ARBA00022989"/>
    </source>
</evidence>
<protein>
    <submittedName>
        <fullName evidence="10">Uncharacterized protein</fullName>
    </submittedName>
</protein>
<comment type="subcellular location">
    <subcellularLocation>
        <location evidence="1">Membrane</location>
        <topology evidence="1">Single-pass membrane protein</topology>
    </subcellularLocation>
</comment>
<reference evidence="10 11" key="1">
    <citation type="submission" date="2024-12" db="EMBL/GenBank/DDBJ databases">
        <title>The unique morphological basis and parallel evolutionary history of personate flowers in Penstemon.</title>
        <authorList>
            <person name="Depatie T.H."/>
            <person name="Wessinger C.A."/>
        </authorList>
    </citation>
    <scope>NUCLEOTIDE SEQUENCE [LARGE SCALE GENOMIC DNA]</scope>
    <source>
        <strain evidence="10">WTNN_2</strain>
        <tissue evidence="10">Leaf</tissue>
    </source>
</reference>
<evidence type="ECO:0000256" key="1">
    <source>
        <dbReference type="ARBA" id="ARBA00004167"/>
    </source>
</evidence>
<dbReference type="InterPro" id="IPR040359">
    <property type="entry name" value="GDU"/>
</dbReference>
<keyword evidence="4 9" id="KW-0812">Transmembrane</keyword>
<evidence type="ECO:0000313" key="11">
    <source>
        <dbReference type="Proteomes" id="UP001634393"/>
    </source>
</evidence>
<keyword evidence="7 9" id="KW-0472">Membrane</keyword>
<dbReference type="EMBL" id="JBJXBP010000002">
    <property type="protein sequence ID" value="KAL3844556.1"/>
    <property type="molecule type" value="Genomic_DNA"/>
</dbReference>
<dbReference type="Proteomes" id="UP001634393">
    <property type="component" value="Unassembled WGS sequence"/>
</dbReference>
<feature type="transmembrane region" description="Helical" evidence="9">
    <location>
        <begin position="29"/>
        <end position="50"/>
    </location>
</feature>
<keyword evidence="3" id="KW-0813">Transport</keyword>
<dbReference type="GO" id="GO:0016020">
    <property type="term" value="C:membrane"/>
    <property type="evidence" value="ECO:0007669"/>
    <property type="project" value="UniProtKB-SubCell"/>
</dbReference>
<evidence type="ECO:0000313" key="10">
    <source>
        <dbReference type="EMBL" id="KAL3844556.1"/>
    </source>
</evidence>
<organism evidence="10 11">
    <name type="scientific">Penstemon smallii</name>
    <dbReference type="NCBI Taxonomy" id="265156"/>
    <lineage>
        <taxon>Eukaryota</taxon>
        <taxon>Viridiplantae</taxon>
        <taxon>Streptophyta</taxon>
        <taxon>Embryophyta</taxon>
        <taxon>Tracheophyta</taxon>
        <taxon>Spermatophyta</taxon>
        <taxon>Magnoliopsida</taxon>
        <taxon>eudicotyledons</taxon>
        <taxon>Gunneridae</taxon>
        <taxon>Pentapetalae</taxon>
        <taxon>asterids</taxon>
        <taxon>lamiids</taxon>
        <taxon>Lamiales</taxon>
        <taxon>Plantaginaceae</taxon>
        <taxon>Cheloneae</taxon>
        <taxon>Penstemon</taxon>
    </lineage>
</organism>
<keyword evidence="6 9" id="KW-1133">Transmembrane helix</keyword>
<sequence length="108" mass="11668">MKPELLHPTTTTAVASGGGLQRWSSPIPYLFGGLGLMLGAIALALIILACSYRKSASTDHDDEEKSQKQIHDLQHEEMEPRVVIMAGDTNPTHLATPVAATRFSTEKV</sequence>